<dbReference type="SUPFAM" id="SSF57302">
    <property type="entry name" value="Snake toxin-like"/>
    <property type="match status" value="1"/>
</dbReference>
<dbReference type="Proteomes" id="UP001164746">
    <property type="component" value="Chromosome 5"/>
</dbReference>
<sequence length="139" mass="15130">MIEMSYNSFLAICLTVIYLTRKVESLECYSCTSNEDPKCGVEFKYSGTAGDKYKAPCEGGTAACRKLVTQDAHKGAEMVVRSCWNASTVENLDKDFLDCSTLMSSTGEVCYCQSDSCNGAQLMYASLVTVLTGLSFLVL</sequence>
<evidence type="ECO:0000256" key="3">
    <source>
        <dbReference type="SAM" id="SignalP"/>
    </source>
</evidence>
<evidence type="ECO:0000313" key="4">
    <source>
        <dbReference type="EMBL" id="WAR05334.1"/>
    </source>
</evidence>
<dbReference type="InterPro" id="IPR031424">
    <property type="entry name" value="QVR-like"/>
</dbReference>
<proteinExistence type="predicted"/>
<evidence type="ECO:0000256" key="1">
    <source>
        <dbReference type="ARBA" id="ARBA00022729"/>
    </source>
</evidence>
<gene>
    <name evidence="4" type="ORF">MAR_020703</name>
</gene>
<dbReference type="InterPro" id="IPR045860">
    <property type="entry name" value="Snake_toxin-like_sf"/>
</dbReference>
<dbReference type="EMBL" id="CP111016">
    <property type="protein sequence ID" value="WAR05334.1"/>
    <property type="molecule type" value="Genomic_DNA"/>
</dbReference>
<protein>
    <recommendedName>
        <fullName evidence="6">Protein quiver</fullName>
    </recommendedName>
</protein>
<evidence type="ECO:0008006" key="6">
    <source>
        <dbReference type="Google" id="ProtNLM"/>
    </source>
</evidence>
<dbReference type="PANTHER" id="PTHR33562">
    <property type="entry name" value="ATILLA, ISOFORM B-RELATED-RELATED"/>
    <property type="match status" value="1"/>
</dbReference>
<dbReference type="Pfam" id="PF17064">
    <property type="entry name" value="QVR"/>
    <property type="match status" value="1"/>
</dbReference>
<evidence type="ECO:0000313" key="5">
    <source>
        <dbReference type="Proteomes" id="UP001164746"/>
    </source>
</evidence>
<name>A0ABY7E844_MYAAR</name>
<keyword evidence="1 3" id="KW-0732">Signal</keyword>
<organism evidence="4 5">
    <name type="scientific">Mya arenaria</name>
    <name type="common">Soft-shell clam</name>
    <dbReference type="NCBI Taxonomy" id="6604"/>
    <lineage>
        <taxon>Eukaryota</taxon>
        <taxon>Metazoa</taxon>
        <taxon>Spiralia</taxon>
        <taxon>Lophotrochozoa</taxon>
        <taxon>Mollusca</taxon>
        <taxon>Bivalvia</taxon>
        <taxon>Autobranchia</taxon>
        <taxon>Heteroconchia</taxon>
        <taxon>Euheterodonta</taxon>
        <taxon>Imparidentia</taxon>
        <taxon>Neoheterodontei</taxon>
        <taxon>Myida</taxon>
        <taxon>Myoidea</taxon>
        <taxon>Myidae</taxon>
        <taxon>Mya</taxon>
    </lineage>
</organism>
<feature type="signal peptide" evidence="3">
    <location>
        <begin position="1"/>
        <end position="25"/>
    </location>
</feature>
<feature type="chain" id="PRO_5047351743" description="Protein quiver" evidence="3">
    <location>
        <begin position="26"/>
        <end position="139"/>
    </location>
</feature>
<dbReference type="InterPro" id="IPR050975">
    <property type="entry name" value="Sleep_regulator"/>
</dbReference>
<evidence type="ECO:0000256" key="2">
    <source>
        <dbReference type="ARBA" id="ARBA00023180"/>
    </source>
</evidence>
<dbReference type="Gene3D" id="2.10.60.10">
    <property type="entry name" value="CD59"/>
    <property type="match status" value="1"/>
</dbReference>
<keyword evidence="5" id="KW-1185">Reference proteome</keyword>
<accession>A0ABY7E844</accession>
<reference evidence="4" key="1">
    <citation type="submission" date="2022-11" db="EMBL/GenBank/DDBJ databases">
        <title>Centuries of genome instability and evolution in soft-shell clam transmissible cancer (bioRxiv).</title>
        <authorList>
            <person name="Hart S.F.M."/>
            <person name="Yonemitsu M.A."/>
            <person name="Giersch R.M."/>
            <person name="Beal B.F."/>
            <person name="Arriagada G."/>
            <person name="Davis B.W."/>
            <person name="Ostrander E.A."/>
            <person name="Goff S.P."/>
            <person name="Metzger M.J."/>
        </authorList>
    </citation>
    <scope>NUCLEOTIDE SEQUENCE</scope>
    <source>
        <strain evidence="4">MELC-2E11</strain>
        <tissue evidence="4">Siphon/mantle</tissue>
    </source>
</reference>
<keyword evidence="2" id="KW-0325">Glycoprotein</keyword>